<reference evidence="1 2" key="3">
    <citation type="journal article" date="1995" name="Virology">
        <title>Identification and analysis of a putative origin of DNA replication in the Choristoneura fumiferana multinucleocapsid nuclear polyhedrosis virus genome.</title>
        <authorList>
            <person name="Xie W.D."/>
            <person name="Arif B."/>
            <person name="Dobos P."/>
            <person name="Krell P.J."/>
        </authorList>
    </citation>
    <scope>NUCLEOTIDE SEQUENCE [LARGE SCALE GENOMIC DNA]</scope>
</reference>
<dbReference type="GeneID" id="1482703"/>
<reference evidence="1 2" key="1">
    <citation type="journal article" date="1992" name="Virus Res.">
        <title>Identification of bent DNA and ARS fragments in the genome of Choristoneura fumiferana nuclear polyhedrosis virus.</title>
        <authorList>
            <person name="Lee H.Y."/>
            <person name="Arif B."/>
            <person name="Dobos P."/>
            <person name="Krell P."/>
        </authorList>
    </citation>
    <scope>NUCLEOTIDE SEQUENCE [LARGE SCALE GENOMIC DNA]</scope>
</reference>
<reference evidence="1 2" key="6">
    <citation type="journal article" date="1996" name="Virology">
        <title>Identification, molecular cloning, and transcription analysis of the Choristoneura fumiferana nuclear polyhedrosis virus spindle-like protein gene.</title>
        <authorList>
            <person name="Liu J.J."/>
            <person name="Carstens E.B."/>
        </authorList>
    </citation>
    <scope>NUCLEOTIDE SEQUENCE [LARGE SCALE GENOMIC DNA]</scope>
</reference>
<organism evidence="1 2">
    <name type="scientific">Choristoneura fumiferana nuclear polyhedrosis virus</name>
    <name type="common">CfMNPV</name>
    <dbReference type="NCBI Taxonomy" id="208973"/>
    <lineage>
        <taxon>Viruses</taxon>
        <taxon>Viruses incertae sedis</taxon>
        <taxon>Naldaviricetes</taxon>
        <taxon>Lefavirales</taxon>
        <taxon>Baculoviridae</taxon>
        <taxon>Alphabaculovirus</taxon>
        <taxon>Alphabaculovirus chofumiferanae</taxon>
    </lineage>
</organism>
<dbReference type="KEGG" id="vg:1482703"/>
<dbReference type="EMBL" id="AF512031">
    <property type="protein sequence ID" value="AAP29800.1"/>
    <property type="molecule type" value="Genomic_DNA"/>
</dbReference>
<accession>Q7TLX6</accession>
<sequence>MDRNIKKNAVTDTWIFKMCIHYTRTGIHHPCLSNSFVKRPVYLQPHTVLINNNYAQDAPQFAI</sequence>
<protein>
    <submittedName>
        <fullName evidence="1">Baculovirus repeated ORF</fullName>
    </submittedName>
</protein>
<reference evidence="1 2" key="8">
    <citation type="journal article" date="2002" name="Virus Res.">
        <title>Identification and molecular characterization of the baculovirus CfMNPV early genes: ie-1, ie-2 and pe38.</title>
        <authorList>
            <person name="Carstens E.B."/>
            <person name="Liu J.J."/>
            <person name="Dominy C."/>
        </authorList>
    </citation>
    <scope>NUCLEOTIDE SEQUENCE [LARGE SCALE GENOMIC DNA]</scope>
</reference>
<reference evidence="1 2" key="7">
    <citation type="journal article" date="2000" name="Virology">
        <title>Identification and molecular characterization of the Choristoneura fumiferana multicapsid nucleopolyhedrovirus genomic region encoding the regulatory genes pkip, p47, lef-12, and gta.</title>
        <authorList>
            <person name="Lapointe R."/>
            <person name="Back D.W."/>
            <person name="Ding Q."/>
            <person name="Carstens E.B."/>
        </authorList>
    </citation>
    <scope>NUCLEOTIDE SEQUENCE [LARGE SCALE GENOMIC DNA]</scope>
</reference>
<keyword evidence="2" id="KW-1185">Reference proteome</keyword>
<reference evidence="1 2" key="4">
    <citation type="journal article" date="1995" name="Virology">
        <title>Identification, localization, transcription, and sequence analysis of the Choristoneura fumiferana nuclear polyhedrosis virus DNA polymerase gene.</title>
        <authorList>
            <person name="Liu J.J."/>
            <person name="Carstens E.B."/>
        </authorList>
    </citation>
    <scope>NUCLEOTIDE SEQUENCE [LARGE SCALE GENOMIC DNA]</scope>
</reference>
<evidence type="ECO:0000313" key="2">
    <source>
        <dbReference type="Proteomes" id="UP000204418"/>
    </source>
</evidence>
<organismHost>
    <name type="scientific">Choristoneura fumiferana</name>
    <name type="common">Spruce budworm moth</name>
    <name type="synonym">Archips fumiferana</name>
    <dbReference type="NCBI Taxonomy" id="7141"/>
</organismHost>
<reference evidence="1 2" key="9">
    <citation type="journal article" date="2005" name="J. Gen. Virol.">
        <title>Analysis of the Choristoneura fumiferana nucleopolyhedrovirus genome.</title>
        <authorList>
            <person name="de Jong J.G."/>
            <person name="Lauzon H.A."/>
            <person name="Dominy C."/>
            <person name="Poloumienko A."/>
            <person name="Carstens E.B."/>
            <person name="Arif B.M."/>
            <person name="Krell P.J."/>
        </authorList>
    </citation>
    <scope>NUCLEOTIDE SEQUENCE [LARGE SCALE GENOMIC DNA]</scope>
</reference>
<evidence type="ECO:0000313" key="1">
    <source>
        <dbReference type="EMBL" id="AAP29800.1"/>
    </source>
</evidence>
<name>Q7TLX6_NPVCF</name>
<dbReference type="Proteomes" id="UP000204418">
    <property type="component" value="Segment"/>
</dbReference>
<proteinExistence type="predicted"/>
<reference evidence="1 2" key="5">
    <citation type="journal article" date="1996" name="Virology">
        <title>Studies of Choristoneura fumiferana nuclear polyhedrosis virus gene expression in insect cells.</title>
        <authorList>
            <person name="Qiu W."/>
            <person name="Liu J.J."/>
            <person name="Carstens E.B."/>
        </authorList>
    </citation>
    <scope>NUCLEOTIDE SEQUENCE [LARGE SCALE GENOMIC DNA]</scope>
</reference>
<reference evidence="1 2" key="2">
    <citation type="journal article" date="1995" name="J. Gen. Virol.">
        <title>Characterization, sequencing and phylogeny of the ecdysteroid UDP-glucosyltransferase gene from two distinct nuclear polyhedrosis viruses isolated from Choristoneura fumiferana.</title>
        <authorList>
            <person name="Barrett J.W."/>
            <person name="Krell P.J."/>
            <person name="Arif B.M."/>
        </authorList>
    </citation>
    <scope>NUCLEOTIDE SEQUENCE [LARGE SCALE GENOMIC DNA]</scope>
</reference>
<dbReference type="RefSeq" id="NP_848318.1">
    <property type="nucleotide sequence ID" value="NC_004778.3"/>
</dbReference>